<sequence>MGRIRLTLGRYVSTFLTILSVFFLVGCKKDKIQEMEDLKVNKQAYLLENIRLEKESHIKFVSEISEQKKEYFDEKINQFIEDYDSFGMVNILRRRVFKTNEENVKEISQSMHLAFNLLDYQEFEQKKINEYLDRLQLNRRQFELGEKEFYTEQEVLDWRNGTVLQNIKMGANQMVNNIEEDATNEILNLVLIVWDFVAIVLFILSLVFGISSFVVPQPFSIAGSIFSFFLGFILLFYTEGKREAIIRESLKDVVSNEFVFKESNALLIGLNKNTEFYYNSGQEVDPMQVRLIMDEDLSNDDSIYIEDSQSLEVEEMEYIEVIENDVK</sequence>
<keyword evidence="4" id="KW-1185">Reference proteome</keyword>
<dbReference type="Proteomes" id="UP000438760">
    <property type="component" value="Unassembled WGS sequence"/>
</dbReference>
<feature type="transmembrane region" description="Helical" evidence="2">
    <location>
        <begin position="6"/>
        <end position="25"/>
    </location>
</feature>
<evidence type="ECO:0008006" key="5">
    <source>
        <dbReference type="Google" id="ProtNLM"/>
    </source>
</evidence>
<keyword evidence="2" id="KW-0472">Membrane</keyword>
<organism evidence="3 4">
    <name type="scientific">Myroides albus</name>
    <dbReference type="NCBI Taxonomy" id="2562892"/>
    <lineage>
        <taxon>Bacteria</taxon>
        <taxon>Pseudomonadati</taxon>
        <taxon>Bacteroidota</taxon>
        <taxon>Flavobacteriia</taxon>
        <taxon>Flavobacteriales</taxon>
        <taxon>Flavobacteriaceae</taxon>
        <taxon>Myroides</taxon>
    </lineage>
</organism>
<feature type="transmembrane region" description="Helical" evidence="2">
    <location>
        <begin position="186"/>
        <end position="213"/>
    </location>
</feature>
<keyword evidence="1" id="KW-0175">Coiled coil</keyword>
<name>A0A6I3LLK5_9FLAO</name>
<evidence type="ECO:0000313" key="4">
    <source>
        <dbReference type="Proteomes" id="UP000438760"/>
    </source>
</evidence>
<reference evidence="3 4" key="1">
    <citation type="submission" date="2019-11" db="EMBL/GenBank/DDBJ databases">
        <title>Genome of Strain BIT-d1.</title>
        <authorList>
            <person name="Yang Y."/>
        </authorList>
    </citation>
    <scope>NUCLEOTIDE SEQUENCE [LARGE SCALE GENOMIC DNA]</scope>
    <source>
        <strain evidence="3 4">BIT-d1</strain>
    </source>
</reference>
<gene>
    <name evidence="3" type="ORF">GJV76_10590</name>
</gene>
<dbReference type="AlphaFoldDB" id="A0A6I3LLK5"/>
<proteinExistence type="predicted"/>
<dbReference type="PROSITE" id="PS51257">
    <property type="entry name" value="PROKAR_LIPOPROTEIN"/>
    <property type="match status" value="1"/>
</dbReference>
<feature type="coiled-coil region" evidence="1">
    <location>
        <begin position="28"/>
        <end position="55"/>
    </location>
</feature>
<comment type="caution">
    <text evidence="3">The sequence shown here is derived from an EMBL/GenBank/DDBJ whole genome shotgun (WGS) entry which is preliminary data.</text>
</comment>
<evidence type="ECO:0000256" key="2">
    <source>
        <dbReference type="SAM" id="Phobius"/>
    </source>
</evidence>
<feature type="transmembrane region" description="Helical" evidence="2">
    <location>
        <begin position="219"/>
        <end position="237"/>
    </location>
</feature>
<keyword evidence="2" id="KW-0812">Transmembrane</keyword>
<dbReference type="RefSeq" id="WP_155092590.1">
    <property type="nucleotide sequence ID" value="NZ_WMJX01000022.1"/>
</dbReference>
<evidence type="ECO:0000256" key="1">
    <source>
        <dbReference type="SAM" id="Coils"/>
    </source>
</evidence>
<protein>
    <recommendedName>
        <fullName evidence="5">Lipoprotein</fullName>
    </recommendedName>
</protein>
<evidence type="ECO:0000313" key="3">
    <source>
        <dbReference type="EMBL" id="MTG98567.1"/>
    </source>
</evidence>
<keyword evidence="2" id="KW-1133">Transmembrane helix</keyword>
<accession>A0A6I3LLK5</accession>
<dbReference type="EMBL" id="WMJX01000022">
    <property type="protein sequence ID" value="MTG98567.1"/>
    <property type="molecule type" value="Genomic_DNA"/>
</dbReference>